<dbReference type="EMBL" id="JBHTMY010000003">
    <property type="protein sequence ID" value="MFD1316085.1"/>
    <property type="molecule type" value="Genomic_DNA"/>
</dbReference>
<sequence length="95" mass="11148">MSEIKKAEVFIPKGSKVYLFTNETLYYYTPYFSANRLKLGYSFPKGRTIDYIIESIEPNSYTIMSSEQYASMLNKFSQQFEFLGSDDKNTYLKKV</sequence>
<gene>
    <name evidence="1" type="ORF">ACFQ39_10685</name>
</gene>
<comment type="caution">
    <text evidence="1">The sequence shown here is derived from an EMBL/GenBank/DDBJ whole genome shotgun (WGS) entry which is preliminary data.</text>
</comment>
<accession>A0ABW3Y3P6</accession>
<evidence type="ECO:0000313" key="1">
    <source>
        <dbReference type="EMBL" id="MFD1316085.1"/>
    </source>
</evidence>
<reference evidence="2" key="1">
    <citation type="journal article" date="2019" name="Int. J. Syst. Evol. Microbiol.">
        <title>The Global Catalogue of Microorganisms (GCM) 10K type strain sequencing project: providing services to taxonomists for standard genome sequencing and annotation.</title>
        <authorList>
            <consortium name="The Broad Institute Genomics Platform"/>
            <consortium name="The Broad Institute Genome Sequencing Center for Infectious Disease"/>
            <person name="Wu L."/>
            <person name="Ma J."/>
        </authorList>
    </citation>
    <scope>NUCLEOTIDE SEQUENCE [LARGE SCALE GENOMIC DNA]</scope>
    <source>
        <strain evidence="2">CCUG 61485</strain>
    </source>
</reference>
<protein>
    <submittedName>
        <fullName evidence="1">Uncharacterized protein</fullName>
    </submittedName>
</protein>
<keyword evidence="2" id="KW-1185">Reference proteome</keyword>
<dbReference type="Proteomes" id="UP001597201">
    <property type="component" value="Unassembled WGS sequence"/>
</dbReference>
<organism evidence="1 2">
    <name type="scientific">Namhaeicola litoreus</name>
    <dbReference type="NCBI Taxonomy" id="1052145"/>
    <lineage>
        <taxon>Bacteria</taxon>
        <taxon>Pseudomonadati</taxon>
        <taxon>Bacteroidota</taxon>
        <taxon>Flavobacteriia</taxon>
        <taxon>Flavobacteriales</taxon>
        <taxon>Flavobacteriaceae</taxon>
        <taxon>Namhaeicola</taxon>
    </lineage>
</organism>
<evidence type="ECO:0000313" key="2">
    <source>
        <dbReference type="Proteomes" id="UP001597201"/>
    </source>
</evidence>
<dbReference type="RefSeq" id="WP_377178868.1">
    <property type="nucleotide sequence ID" value="NZ_JBHTMY010000003.1"/>
</dbReference>
<name>A0ABW3Y3P6_9FLAO</name>
<proteinExistence type="predicted"/>